<dbReference type="Pfam" id="PF25545">
    <property type="entry name" value="DUF7924"/>
    <property type="match status" value="1"/>
</dbReference>
<evidence type="ECO:0000313" key="3">
    <source>
        <dbReference type="EMBL" id="KAK7409400.1"/>
    </source>
</evidence>
<dbReference type="InterPro" id="IPR057684">
    <property type="entry name" value="DUF7924"/>
</dbReference>
<comment type="caution">
    <text evidence="3">The sequence shown here is derived from an EMBL/GenBank/DDBJ whole genome shotgun (WGS) entry which is preliminary data.</text>
</comment>
<dbReference type="PANTHER" id="PTHR42470:SF1">
    <property type="entry name" value="VAST DOMAIN-CONTAINING PROTEIN"/>
    <property type="match status" value="1"/>
</dbReference>
<evidence type="ECO:0000259" key="2">
    <source>
        <dbReference type="Pfam" id="PF25545"/>
    </source>
</evidence>
<sequence length="388" mass="43002">MRCTPDADGLAVRLALASSGSRSPADADDGSVAPSDVTASAPSSPRESLVEDPLYRDMNLAANNISMRCYRDQCPHFVADLIYRARRDRSSPGPTLQQVWEDAALEELGRGAAEPDVEKFFQSKILPDGDPGDGLRRSDRQPMAEHAVPSTGSSLKVSTPVPDMLFGYNRQEAFPEQQAQLISLGTEMVANNQYQGLLYPFLVVECVGDAGSMWVATNQCLGGSASCVKVAETLNHRLRQRDGDLVQTINSTVFSIAMSGSEARLYLTWKQDELNYHMAIVKSFLLQDPEHYLEFRKYVHNIIDWGRGARLERIRESLDGLVEGGRTRTRAAGRTRVPPPPSADPDRSLRRIPRKRVTMPRRRPADAPMDLGPFFRQNDDGTVTWVGN</sequence>
<feature type="compositionally biased region" description="Basic residues" evidence="1">
    <location>
        <begin position="350"/>
        <end position="362"/>
    </location>
</feature>
<feature type="region of interest" description="Disordered" evidence="1">
    <location>
        <begin position="325"/>
        <end position="374"/>
    </location>
</feature>
<evidence type="ECO:0000313" key="4">
    <source>
        <dbReference type="Proteomes" id="UP001498476"/>
    </source>
</evidence>
<dbReference type="PANTHER" id="PTHR42470">
    <property type="entry name" value="VAST DOMAIN-CONTAINING PROTEIN"/>
    <property type="match status" value="1"/>
</dbReference>
<gene>
    <name evidence="3" type="ORF">QQX98_008409</name>
</gene>
<dbReference type="Proteomes" id="UP001498476">
    <property type="component" value="Unassembled WGS sequence"/>
</dbReference>
<feature type="domain" description="DUF7924" evidence="2">
    <location>
        <begin position="153"/>
        <end position="317"/>
    </location>
</feature>
<organism evidence="3 4">
    <name type="scientific">Neonectria punicea</name>
    <dbReference type="NCBI Taxonomy" id="979145"/>
    <lineage>
        <taxon>Eukaryota</taxon>
        <taxon>Fungi</taxon>
        <taxon>Dikarya</taxon>
        <taxon>Ascomycota</taxon>
        <taxon>Pezizomycotina</taxon>
        <taxon>Sordariomycetes</taxon>
        <taxon>Hypocreomycetidae</taxon>
        <taxon>Hypocreales</taxon>
        <taxon>Nectriaceae</taxon>
        <taxon>Neonectria</taxon>
    </lineage>
</organism>
<name>A0ABR1GV73_9HYPO</name>
<feature type="compositionally biased region" description="Basic and acidic residues" evidence="1">
    <location>
        <begin position="133"/>
        <end position="143"/>
    </location>
</feature>
<proteinExistence type="predicted"/>
<reference evidence="3 4" key="1">
    <citation type="journal article" date="2025" name="Microbiol. Resour. Announc.">
        <title>Draft genome sequences for Neonectria magnoliae and Neonectria punicea, canker pathogens of Liriodendron tulipifera and Acer saccharum in West Virginia.</title>
        <authorList>
            <person name="Petronek H.M."/>
            <person name="Kasson M.T."/>
            <person name="Metheny A.M."/>
            <person name="Stauder C.M."/>
            <person name="Lovett B."/>
            <person name="Lynch S.C."/>
            <person name="Garnas J.R."/>
            <person name="Kasson L.R."/>
            <person name="Stajich J.E."/>
        </authorList>
    </citation>
    <scope>NUCLEOTIDE SEQUENCE [LARGE SCALE GENOMIC DNA]</scope>
    <source>
        <strain evidence="3 4">NRRL 64653</strain>
    </source>
</reference>
<feature type="region of interest" description="Disordered" evidence="1">
    <location>
        <begin position="18"/>
        <end position="49"/>
    </location>
</feature>
<feature type="compositionally biased region" description="Polar residues" evidence="1">
    <location>
        <begin position="37"/>
        <end position="46"/>
    </location>
</feature>
<evidence type="ECO:0000256" key="1">
    <source>
        <dbReference type="SAM" id="MobiDB-lite"/>
    </source>
</evidence>
<dbReference type="EMBL" id="JAZAVJ010000152">
    <property type="protein sequence ID" value="KAK7409400.1"/>
    <property type="molecule type" value="Genomic_DNA"/>
</dbReference>
<protein>
    <recommendedName>
        <fullName evidence="2">DUF7924 domain-containing protein</fullName>
    </recommendedName>
</protein>
<keyword evidence="4" id="KW-1185">Reference proteome</keyword>
<accession>A0ABR1GV73</accession>
<feature type="region of interest" description="Disordered" evidence="1">
    <location>
        <begin position="128"/>
        <end position="156"/>
    </location>
</feature>